<dbReference type="CDD" id="cd07905">
    <property type="entry name" value="Adenylation_DNA_ligase_LigC"/>
    <property type="match status" value="1"/>
</dbReference>
<evidence type="ECO:0000256" key="2">
    <source>
        <dbReference type="ARBA" id="ARBA00022598"/>
    </source>
</evidence>
<evidence type="ECO:0000313" key="4">
    <source>
        <dbReference type="EMBL" id="MCH6472431.1"/>
    </source>
</evidence>
<gene>
    <name evidence="4" type="ORF">L0M17_21110</name>
</gene>
<feature type="domain" description="ATP-dependent DNA ligase family profile" evidence="3">
    <location>
        <begin position="30"/>
        <end position="195"/>
    </location>
</feature>
<proteinExistence type="inferred from homology"/>
<organism evidence="4 5">
    <name type="scientific">Sinomonas terrae</name>
    <dbReference type="NCBI Taxonomy" id="2908838"/>
    <lineage>
        <taxon>Bacteria</taxon>
        <taxon>Bacillati</taxon>
        <taxon>Actinomycetota</taxon>
        <taxon>Actinomycetes</taxon>
        <taxon>Micrococcales</taxon>
        <taxon>Micrococcaceae</taxon>
        <taxon>Sinomonas</taxon>
    </lineage>
</organism>
<sequence>MPAGYARALGGAFDLALAKAVSVVPARPGLQLEPKVDGFRAAIVVEDGGVRVWSRNGTDLTPRFPELEQAARALIPEGCVVDGEIVMWNEGRLDFDAMQRRMGPGPALARRLAAEQPASFVAFDILAVLGRDVRPRPLSERRRLLEELAAGFDPPLQLCPATFDRAAAQQWWEDPGRAGFEGIVAKPEGPYLPGRIW</sequence>
<dbReference type="RefSeq" id="WP_241056603.1">
    <property type="nucleotide sequence ID" value="NZ_JAKZBV010000002.1"/>
</dbReference>
<dbReference type="Proteomes" id="UP001202922">
    <property type="component" value="Unassembled WGS sequence"/>
</dbReference>
<protein>
    <submittedName>
        <fullName evidence="4">ATP-dependent DNA ligase</fullName>
    </submittedName>
</protein>
<dbReference type="InterPro" id="IPR044119">
    <property type="entry name" value="Adenylation_LigC-like"/>
</dbReference>
<evidence type="ECO:0000256" key="1">
    <source>
        <dbReference type="ARBA" id="ARBA00007572"/>
    </source>
</evidence>
<keyword evidence="5" id="KW-1185">Reference proteome</keyword>
<accession>A0ABS9U6V3</accession>
<evidence type="ECO:0000313" key="5">
    <source>
        <dbReference type="Proteomes" id="UP001202922"/>
    </source>
</evidence>
<dbReference type="PANTHER" id="PTHR45674:SF4">
    <property type="entry name" value="DNA LIGASE 1"/>
    <property type="match status" value="1"/>
</dbReference>
<dbReference type="Pfam" id="PF01068">
    <property type="entry name" value="DNA_ligase_A_M"/>
    <property type="match status" value="1"/>
</dbReference>
<reference evidence="4 5" key="1">
    <citation type="submission" date="2022-03" db="EMBL/GenBank/DDBJ databases">
        <title>Sinomonas sp. isolated from a soil.</title>
        <authorList>
            <person name="Han J."/>
            <person name="Kim D.-U."/>
        </authorList>
    </citation>
    <scope>NUCLEOTIDE SEQUENCE [LARGE SCALE GENOMIC DNA]</scope>
    <source>
        <strain evidence="4 5">5-5</strain>
    </source>
</reference>
<dbReference type="InterPro" id="IPR012310">
    <property type="entry name" value="DNA_ligase_ATP-dep_cent"/>
</dbReference>
<comment type="similarity">
    <text evidence="1">Belongs to the ATP-dependent DNA ligase family.</text>
</comment>
<dbReference type="SUPFAM" id="SSF56091">
    <property type="entry name" value="DNA ligase/mRNA capping enzyme, catalytic domain"/>
    <property type="match status" value="1"/>
</dbReference>
<comment type="caution">
    <text evidence="4">The sequence shown here is derived from an EMBL/GenBank/DDBJ whole genome shotgun (WGS) entry which is preliminary data.</text>
</comment>
<dbReference type="InterPro" id="IPR050191">
    <property type="entry name" value="ATP-dep_DNA_ligase"/>
</dbReference>
<name>A0ABS9U6V3_9MICC</name>
<dbReference type="EMBL" id="JAKZBV010000002">
    <property type="protein sequence ID" value="MCH6472431.1"/>
    <property type="molecule type" value="Genomic_DNA"/>
</dbReference>
<evidence type="ECO:0000259" key="3">
    <source>
        <dbReference type="Pfam" id="PF01068"/>
    </source>
</evidence>
<keyword evidence="2 4" id="KW-0436">Ligase</keyword>
<dbReference type="PANTHER" id="PTHR45674">
    <property type="entry name" value="DNA LIGASE 1/3 FAMILY MEMBER"/>
    <property type="match status" value="1"/>
</dbReference>
<dbReference type="GO" id="GO:0016874">
    <property type="term" value="F:ligase activity"/>
    <property type="evidence" value="ECO:0007669"/>
    <property type="project" value="UniProtKB-KW"/>
</dbReference>
<dbReference type="Gene3D" id="3.30.470.30">
    <property type="entry name" value="DNA ligase/mRNA capping enzyme"/>
    <property type="match status" value="1"/>
</dbReference>